<dbReference type="EMBL" id="AZHF01000002">
    <property type="protein sequence ID" value="OAA80344.1"/>
    <property type="molecule type" value="Genomic_DNA"/>
</dbReference>
<dbReference type="OrthoDB" id="4867741at2759"/>
<evidence type="ECO:0000313" key="3">
    <source>
        <dbReference type="Proteomes" id="UP000076881"/>
    </source>
</evidence>
<evidence type="ECO:0000313" key="2">
    <source>
        <dbReference type="EMBL" id="OAA80344.1"/>
    </source>
</evidence>
<organism evidence="2 3">
    <name type="scientific">Akanthomyces lecanii RCEF 1005</name>
    <dbReference type="NCBI Taxonomy" id="1081108"/>
    <lineage>
        <taxon>Eukaryota</taxon>
        <taxon>Fungi</taxon>
        <taxon>Dikarya</taxon>
        <taxon>Ascomycota</taxon>
        <taxon>Pezizomycotina</taxon>
        <taxon>Sordariomycetes</taxon>
        <taxon>Hypocreomycetidae</taxon>
        <taxon>Hypocreales</taxon>
        <taxon>Cordycipitaceae</taxon>
        <taxon>Akanthomyces</taxon>
        <taxon>Cordyceps confragosa</taxon>
    </lineage>
</organism>
<protein>
    <submittedName>
        <fullName evidence="2">Uncharacterized protein</fullName>
    </submittedName>
</protein>
<name>A0A168JES6_CORDF</name>
<dbReference type="Proteomes" id="UP000076881">
    <property type="component" value="Unassembled WGS sequence"/>
</dbReference>
<dbReference type="AlphaFoldDB" id="A0A168JES6"/>
<accession>A0A168JES6</accession>
<feature type="region of interest" description="Disordered" evidence="1">
    <location>
        <begin position="141"/>
        <end position="161"/>
    </location>
</feature>
<gene>
    <name evidence="2" type="ORF">LEL_03830</name>
</gene>
<evidence type="ECO:0000256" key="1">
    <source>
        <dbReference type="SAM" id="MobiDB-lite"/>
    </source>
</evidence>
<reference evidence="2 3" key="1">
    <citation type="journal article" date="2016" name="Genome Biol. Evol.">
        <title>Divergent and convergent evolution of fungal pathogenicity.</title>
        <authorList>
            <person name="Shang Y."/>
            <person name="Xiao G."/>
            <person name="Zheng P."/>
            <person name="Cen K."/>
            <person name="Zhan S."/>
            <person name="Wang C."/>
        </authorList>
    </citation>
    <scope>NUCLEOTIDE SEQUENCE [LARGE SCALE GENOMIC DNA]</scope>
    <source>
        <strain evidence="2 3">RCEF 1005</strain>
    </source>
</reference>
<feature type="compositionally biased region" description="Acidic residues" evidence="1">
    <location>
        <begin position="148"/>
        <end position="161"/>
    </location>
</feature>
<keyword evidence="3" id="KW-1185">Reference proteome</keyword>
<comment type="caution">
    <text evidence="2">The sequence shown here is derived from an EMBL/GenBank/DDBJ whole genome shotgun (WGS) entry which is preliminary data.</text>
</comment>
<proteinExistence type="predicted"/>
<sequence>MADQLVRSLANIHSKIHTMGETENEPGVSKRLSSSKAPPIKQPKLLPNPLLRQVRRRPAQLNLSKTIAAPSTGPPASATTKPPKFMLVRDRLLQGISMDLGRLQQNPAAFDRIFPPHRAATATKGNSKRACQSTEKLLDKLHAGSNTDLDDEGEEEEEEEEARQFERKMRSVWVQTTLNATVYLDCSHQTQKKTQLEAAGRASAVHLRPAAV</sequence>
<feature type="region of interest" description="Disordered" evidence="1">
    <location>
        <begin position="16"/>
        <end position="45"/>
    </location>
</feature>